<keyword evidence="5" id="KW-1185">Reference proteome</keyword>
<accession>A0A5C4U4A7</accession>
<dbReference type="Pfam" id="PF01774">
    <property type="entry name" value="UreD"/>
    <property type="match status" value="1"/>
</dbReference>
<keyword evidence="3" id="KW-0963">Cytoplasm</keyword>
<sequence length="279" mass="29921">MEHAASATGSLQLKIALQNHGGGTRSYAAQQFHQGALRVLRPLYLDSSGQVTYHVINPGGAYFGGDNYELDVTISAGASLLLTTQSATKVYKTPGQPAVQTMRVHVGAEATFDYLPDQLIVYRDGTYKQSTVVEVEETSQVIMGEIITPGWSPAGESFAYDGAYLRTEVRFQGAPYVVDQVRFLPHDGDMTGIGMMEGYSHAGQLLLLGTQVLQHRETIAALARESDAHVGLSSAGAPIPAAPPCLAVRSLAHSTEVLMGLHSQIAEVVRGRPIPLTRF</sequence>
<evidence type="ECO:0000256" key="1">
    <source>
        <dbReference type="ARBA" id="ARBA00007177"/>
    </source>
</evidence>
<dbReference type="InterPro" id="IPR002669">
    <property type="entry name" value="UreD"/>
</dbReference>
<proteinExistence type="inferred from homology"/>
<reference evidence="4 5" key="1">
    <citation type="submission" date="2019-06" db="EMBL/GenBank/DDBJ databases">
        <authorList>
            <person name="Li J."/>
        </authorList>
    </citation>
    <scope>NUCLEOTIDE SEQUENCE [LARGE SCALE GENOMIC DNA]</scope>
    <source>
        <strain evidence="4 5">LMG 28165</strain>
    </source>
</reference>
<comment type="subunit">
    <text evidence="3">UreD, UreF and UreG form a complex that acts as a GTP-hydrolysis-dependent molecular chaperone, activating the urease apoprotein by helping to assemble the nickel containing metallocenter of UreC. The UreE protein probably delivers the nickel.</text>
</comment>
<dbReference type="Proteomes" id="UP000312032">
    <property type="component" value="Unassembled WGS sequence"/>
</dbReference>
<comment type="function">
    <text evidence="3">Required for maturation of urease via the functional incorporation of the urease nickel metallocenter.</text>
</comment>
<comment type="similarity">
    <text evidence="1 3">Belongs to the UreD family.</text>
</comment>
<dbReference type="EMBL" id="VDHJ01000009">
    <property type="protein sequence ID" value="TNL96810.1"/>
    <property type="molecule type" value="Genomic_DNA"/>
</dbReference>
<comment type="caution">
    <text evidence="4">The sequence shown here is derived from an EMBL/GenBank/DDBJ whole genome shotgun (WGS) entry which is preliminary data.</text>
</comment>
<name>A0A5C4U4A7_9CORY</name>
<dbReference type="AlphaFoldDB" id="A0A5C4U4A7"/>
<comment type="subcellular location">
    <subcellularLocation>
        <location evidence="3">Cytoplasm</location>
    </subcellularLocation>
</comment>
<dbReference type="PANTHER" id="PTHR33643">
    <property type="entry name" value="UREASE ACCESSORY PROTEIN D"/>
    <property type="match status" value="1"/>
</dbReference>
<keyword evidence="3" id="KW-0996">Nickel insertion</keyword>
<dbReference type="GO" id="GO:0016151">
    <property type="term" value="F:nickel cation binding"/>
    <property type="evidence" value="ECO:0007669"/>
    <property type="project" value="UniProtKB-UniRule"/>
</dbReference>
<evidence type="ECO:0000256" key="3">
    <source>
        <dbReference type="HAMAP-Rule" id="MF_01384"/>
    </source>
</evidence>
<gene>
    <name evidence="3" type="primary">ureD</name>
    <name evidence="4" type="ORF">FHE74_07250</name>
</gene>
<evidence type="ECO:0000313" key="4">
    <source>
        <dbReference type="EMBL" id="TNL96810.1"/>
    </source>
</evidence>
<dbReference type="HAMAP" id="MF_01384">
    <property type="entry name" value="UreD"/>
    <property type="match status" value="1"/>
</dbReference>
<dbReference type="OrthoDB" id="9807968at2"/>
<evidence type="ECO:0000313" key="5">
    <source>
        <dbReference type="Proteomes" id="UP000312032"/>
    </source>
</evidence>
<dbReference type="GO" id="GO:0005737">
    <property type="term" value="C:cytoplasm"/>
    <property type="evidence" value="ECO:0007669"/>
    <property type="project" value="UniProtKB-SubCell"/>
</dbReference>
<organism evidence="4 5">
    <name type="scientific">Corynebacterium tapiri</name>
    <dbReference type="NCBI Taxonomy" id="1448266"/>
    <lineage>
        <taxon>Bacteria</taxon>
        <taxon>Bacillati</taxon>
        <taxon>Actinomycetota</taxon>
        <taxon>Actinomycetes</taxon>
        <taxon>Mycobacteriales</taxon>
        <taxon>Corynebacteriaceae</taxon>
        <taxon>Corynebacterium</taxon>
    </lineage>
</organism>
<keyword evidence="2 3" id="KW-0143">Chaperone</keyword>
<protein>
    <recommendedName>
        <fullName evidence="3">Urease accessory protein UreD</fullName>
    </recommendedName>
</protein>
<dbReference type="PANTHER" id="PTHR33643:SF1">
    <property type="entry name" value="UREASE ACCESSORY PROTEIN D"/>
    <property type="match status" value="1"/>
</dbReference>
<evidence type="ECO:0000256" key="2">
    <source>
        <dbReference type="ARBA" id="ARBA00023186"/>
    </source>
</evidence>